<evidence type="ECO:0008006" key="4">
    <source>
        <dbReference type="Google" id="ProtNLM"/>
    </source>
</evidence>
<feature type="chain" id="PRO_5047460327" description="Outer membrane protein beta-barrel domain-containing protein" evidence="1">
    <location>
        <begin position="26"/>
        <end position="196"/>
    </location>
</feature>
<name>A0ABV8EFE7_9BACT</name>
<dbReference type="Proteomes" id="UP001595766">
    <property type="component" value="Unassembled WGS sequence"/>
</dbReference>
<dbReference type="EMBL" id="JBHSAV010000003">
    <property type="protein sequence ID" value="MFC3974983.1"/>
    <property type="molecule type" value="Genomic_DNA"/>
</dbReference>
<keyword evidence="1" id="KW-0732">Signal</keyword>
<dbReference type="RefSeq" id="WP_241292685.1">
    <property type="nucleotide sequence ID" value="NZ_JAKZGR010000003.1"/>
</dbReference>
<organism evidence="2 3">
    <name type="scientific">Belliella kenyensis</name>
    <dbReference type="NCBI Taxonomy" id="1472724"/>
    <lineage>
        <taxon>Bacteria</taxon>
        <taxon>Pseudomonadati</taxon>
        <taxon>Bacteroidota</taxon>
        <taxon>Cytophagia</taxon>
        <taxon>Cytophagales</taxon>
        <taxon>Cyclobacteriaceae</taxon>
        <taxon>Belliella</taxon>
    </lineage>
</organism>
<accession>A0ABV8EFE7</accession>
<reference evidence="3" key="1">
    <citation type="journal article" date="2019" name="Int. J. Syst. Evol. Microbiol.">
        <title>The Global Catalogue of Microorganisms (GCM) 10K type strain sequencing project: providing services to taxonomists for standard genome sequencing and annotation.</title>
        <authorList>
            <consortium name="The Broad Institute Genomics Platform"/>
            <consortium name="The Broad Institute Genome Sequencing Center for Infectious Disease"/>
            <person name="Wu L."/>
            <person name="Ma J."/>
        </authorList>
    </citation>
    <scope>NUCLEOTIDE SEQUENCE [LARGE SCALE GENOMIC DNA]</scope>
    <source>
        <strain evidence="3">CECT 8551</strain>
    </source>
</reference>
<gene>
    <name evidence="2" type="ORF">ACFOUP_01210</name>
</gene>
<evidence type="ECO:0000313" key="2">
    <source>
        <dbReference type="EMBL" id="MFC3974983.1"/>
    </source>
</evidence>
<evidence type="ECO:0000313" key="3">
    <source>
        <dbReference type="Proteomes" id="UP001595766"/>
    </source>
</evidence>
<keyword evidence="3" id="KW-1185">Reference proteome</keyword>
<sequence length="196" mass="22087">MKTKIILISMAVSLCLAASGQSAYAEKEIAKSSNPLYKNGLNYVSFGAEIGPTLNRFNSSYPVHFGLPVKVYLGRQKVGRFIIRTGYHHFPVPSDRLDASQKRAYNQIIPLAIGYRRNIRDWYIEGSLGAAINQSTSVYNDPAQENWVVSYREINYGLEIGRQIGDFDIGLVVYNTGPIPYHILFSGIKTSYRIKW</sequence>
<comment type="caution">
    <text evidence="2">The sequence shown here is derived from an EMBL/GenBank/DDBJ whole genome shotgun (WGS) entry which is preliminary data.</text>
</comment>
<proteinExistence type="predicted"/>
<protein>
    <recommendedName>
        <fullName evidence="4">Outer membrane protein beta-barrel domain-containing protein</fullName>
    </recommendedName>
</protein>
<feature type="signal peptide" evidence="1">
    <location>
        <begin position="1"/>
        <end position="25"/>
    </location>
</feature>
<evidence type="ECO:0000256" key="1">
    <source>
        <dbReference type="SAM" id="SignalP"/>
    </source>
</evidence>